<feature type="domain" description="HTH cro/C1-type" evidence="2">
    <location>
        <begin position="7"/>
        <end position="61"/>
    </location>
</feature>
<dbReference type="CDD" id="cd00093">
    <property type="entry name" value="HTH_XRE"/>
    <property type="match status" value="1"/>
</dbReference>
<dbReference type="Pfam" id="PF01381">
    <property type="entry name" value="HTH_3"/>
    <property type="match status" value="1"/>
</dbReference>
<dbReference type="Proteomes" id="UP000260808">
    <property type="component" value="Unassembled WGS sequence"/>
</dbReference>
<dbReference type="InterPro" id="IPR001387">
    <property type="entry name" value="Cro/C1-type_HTH"/>
</dbReference>
<evidence type="ECO:0000259" key="2">
    <source>
        <dbReference type="PROSITE" id="PS50943"/>
    </source>
</evidence>
<dbReference type="RefSeq" id="WP_118044149.1">
    <property type="nucleotide sequence ID" value="NZ_JAQDNS010000033.1"/>
</dbReference>
<dbReference type="InterPro" id="IPR010982">
    <property type="entry name" value="Lambda_DNA-bd_dom_sf"/>
</dbReference>
<dbReference type="GO" id="GO:0003677">
    <property type="term" value="F:DNA binding"/>
    <property type="evidence" value="ECO:0007669"/>
    <property type="project" value="UniProtKB-KW"/>
</dbReference>
<sequence>MTIGEKIKIIRKKNRLTQKELGDKLGVSYQMIAQYENGKRNPKIETVQKIADALDMSICYTEDGEPCFIDKIYEGTGQKAFESISIREQEIYKKIAKMPEITPDTVILDLYHQLNDAGQDMAVEQVELLTKIPEYRKKSPQEHIPILKAAHERTDIKVTDEMRKHDCDIMEDDTEWKEE</sequence>
<dbReference type="Gene3D" id="1.10.260.40">
    <property type="entry name" value="lambda repressor-like DNA-binding domains"/>
    <property type="match status" value="1"/>
</dbReference>
<proteinExistence type="predicted"/>
<evidence type="ECO:0000313" key="3">
    <source>
        <dbReference type="EMBL" id="RGM21144.1"/>
    </source>
</evidence>
<keyword evidence="1" id="KW-0238">DNA-binding</keyword>
<organism evidence="3 5">
    <name type="scientific">Mediterraneibacter gnavus</name>
    <name type="common">Ruminococcus gnavus</name>
    <dbReference type="NCBI Taxonomy" id="33038"/>
    <lineage>
        <taxon>Bacteria</taxon>
        <taxon>Bacillati</taxon>
        <taxon>Bacillota</taxon>
        <taxon>Clostridia</taxon>
        <taxon>Lachnospirales</taxon>
        <taxon>Lachnospiraceae</taxon>
        <taxon>Mediterraneibacter</taxon>
    </lineage>
</organism>
<evidence type="ECO:0000313" key="4">
    <source>
        <dbReference type="EMBL" id="RHD02025.1"/>
    </source>
</evidence>
<evidence type="ECO:0000313" key="6">
    <source>
        <dbReference type="Proteomes" id="UP000284472"/>
    </source>
</evidence>
<dbReference type="EMBL" id="QSIR01000032">
    <property type="protein sequence ID" value="RHD02025.1"/>
    <property type="molecule type" value="Genomic_DNA"/>
</dbReference>
<dbReference type="EMBL" id="QSSX01000033">
    <property type="protein sequence ID" value="RGM21144.1"/>
    <property type="molecule type" value="Genomic_DNA"/>
</dbReference>
<dbReference type="SUPFAM" id="SSF47413">
    <property type="entry name" value="lambda repressor-like DNA-binding domains"/>
    <property type="match status" value="1"/>
</dbReference>
<reference evidence="5 6" key="1">
    <citation type="submission" date="2018-08" db="EMBL/GenBank/DDBJ databases">
        <title>A genome reference for cultivated species of the human gut microbiota.</title>
        <authorList>
            <person name="Zou Y."/>
            <person name="Xue W."/>
            <person name="Luo G."/>
        </authorList>
    </citation>
    <scope>NUCLEOTIDE SEQUENCE [LARGE SCALE GENOMIC DNA]</scope>
    <source>
        <strain evidence="4 6">AM32-6</strain>
        <strain evidence="3 5">TF01-20-2</strain>
    </source>
</reference>
<dbReference type="PROSITE" id="PS50943">
    <property type="entry name" value="HTH_CROC1"/>
    <property type="match status" value="1"/>
</dbReference>
<protein>
    <submittedName>
        <fullName evidence="3">XRE family transcriptional regulator</fullName>
    </submittedName>
</protein>
<dbReference type="PANTHER" id="PTHR46558">
    <property type="entry name" value="TRACRIPTIONAL REGULATORY PROTEIN-RELATED-RELATED"/>
    <property type="match status" value="1"/>
</dbReference>
<evidence type="ECO:0000256" key="1">
    <source>
        <dbReference type="ARBA" id="ARBA00023125"/>
    </source>
</evidence>
<dbReference type="SMART" id="SM00530">
    <property type="entry name" value="HTH_XRE"/>
    <property type="match status" value="1"/>
</dbReference>
<gene>
    <name evidence="4" type="ORF">DW812_15610</name>
    <name evidence="3" type="ORF">DXC31_12460</name>
</gene>
<dbReference type="Proteomes" id="UP000284472">
    <property type="component" value="Unassembled WGS sequence"/>
</dbReference>
<evidence type="ECO:0000313" key="5">
    <source>
        <dbReference type="Proteomes" id="UP000260808"/>
    </source>
</evidence>
<dbReference type="PANTHER" id="PTHR46558:SF11">
    <property type="entry name" value="HTH-TYPE TRANSCRIPTIONAL REGULATOR XRE"/>
    <property type="match status" value="1"/>
</dbReference>
<comment type="caution">
    <text evidence="3">The sequence shown here is derived from an EMBL/GenBank/DDBJ whole genome shotgun (WGS) entry which is preliminary data.</text>
</comment>
<name>A0A3E4V151_MEDGN</name>
<dbReference type="AlphaFoldDB" id="A0A3E4V151"/>
<accession>A0A3E4V151</accession>